<protein>
    <submittedName>
        <fullName evidence="2">Uncharacterized protein LOC8271400 isoform X2</fullName>
    </submittedName>
</protein>
<name>A0A2P2JLQ8_RHIMU</name>
<dbReference type="EMBL" id="GGEC01013934">
    <property type="protein sequence ID" value="MBW94417.1"/>
    <property type="molecule type" value="Transcribed_RNA"/>
</dbReference>
<feature type="compositionally biased region" description="Polar residues" evidence="1">
    <location>
        <begin position="43"/>
        <end position="52"/>
    </location>
</feature>
<sequence length="90" mass="10106">MRILLKSDTSDILFSMRTDTKSSTKKNEKETKKEGKKSEKVRNQSTSCPNLSSTQPLSILSDNCNTYVSAPVFFPDVAGINTRKEISQFQ</sequence>
<feature type="compositionally biased region" description="Basic and acidic residues" evidence="1">
    <location>
        <begin position="18"/>
        <end position="42"/>
    </location>
</feature>
<evidence type="ECO:0000256" key="1">
    <source>
        <dbReference type="SAM" id="MobiDB-lite"/>
    </source>
</evidence>
<evidence type="ECO:0000313" key="2">
    <source>
        <dbReference type="EMBL" id="MBW94417.1"/>
    </source>
</evidence>
<proteinExistence type="predicted"/>
<organism evidence="2">
    <name type="scientific">Rhizophora mucronata</name>
    <name type="common">Asiatic mangrove</name>
    <dbReference type="NCBI Taxonomy" id="61149"/>
    <lineage>
        <taxon>Eukaryota</taxon>
        <taxon>Viridiplantae</taxon>
        <taxon>Streptophyta</taxon>
        <taxon>Embryophyta</taxon>
        <taxon>Tracheophyta</taxon>
        <taxon>Spermatophyta</taxon>
        <taxon>Magnoliopsida</taxon>
        <taxon>eudicotyledons</taxon>
        <taxon>Gunneridae</taxon>
        <taxon>Pentapetalae</taxon>
        <taxon>rosids</taxon>
        <taxon>fabids</taxon>
        <taxon>Malpighiales</taxon>
        <taxon>Rhizophoraceae</taxon>
        <taxon>Rhizophora</taxon>
    </lineage>
</organism>
<dbReference type="AlphaFoldDB" id="A0A2P2JLQ8"/>
<accession>A0A2P2JLQ8</accession>
<reference evidence="2" key="1">
    <citation type="submission" date="2018-02" db="EMBL/GenBank/DDBJ databases">
        <title>Rhizophora mucronata_Transcriptome.</title>
        <authorList>
            <person name="Meera S.P."/>
            <person name="Sreeshan A."/>
            <person name="Augustine A."/>
        </authorList>
    </citation>
    <scope>NUCLEOTIDE SEQUENCE</scope>
    <source>
        <tissue evidence="2">Leaf</tissue>
    </source>
</reference>
<feature type="region of interest" description="Disordered" evidence="1">
    <location>
        <begin position="16"/>
        <end position="52"/>
    </location>
</feature>